<reference evidence="2" key="1">
    <citation type="submission" date="2021-12" db="EMBL/GenBank/DDBJ databases">
        <title>Curvularia clavata genome.</title>
        <authorList>
            <person name="Cao Y."/>
        </authorList>
    </citation>
    <scope>NUCLEOTIDE SEQUENCE</scope>
    <source>
        <strain evidence="2">Yc1106</strain>
    </source>
</reference>
<dbReference type="VEuPathDB" id="FungiDB:yc1106_09198"/>
<gene>
    <name evidence="2" type="ORF">yc1106_09198</name>
</gene>
<dbReference type="EMBL" id="CP089280">
    <property type="protein sequence ID" value="USP81924.1"/>
    <property type="molecule type" value="Genomic_DNA"/>
</dbReference>
<protein>
    <submittedName>
        <fullName evidence="2">Uncharacterized protein</fullName>
    </submittedName>
</protein>
<proteinExistence type="predicted"/>
<feature type="compositionally biased region" description="Polar residues" evidence="1">
    <location>
        <begin position="488"/>
        <end position="498"/>
    </location>
</feature>
<feature type="region of interest" description="Disordered" evidence="1">
    <location>
        <begin position="309"/>
        <end position="498"/>
    </location>
</feature>
<dbReference type="AlphaFoldDB" id="A0A9Q9DXH8"/>
<feature type="compositionally biased region" description="Polar residues" evidence="1">
    <location>
        <begin position="180"/>
        <end position="197"/>
    </location>
</feature>
<feature type="region of interest" description="Disordered" evidence="1">
    <location>
        <begin position="177"/>
        <end position="209"/>
    </location>
</feature>
<feature type="compositionally biased region" description="Basic and acidic residues" evidence="1">
    <location>
        <begin position="600"/>
        <end position="609"/>
    </location>
</feature>
<evidence type="ECO:0000256" key="1">
    <source>
        <dbReference type="SAM" id="MobiDB-lite"/>
    </source>
</evidence>
<dbReference type="OrthoDB" id="5382953at2759"/>
<evidence type="ECO:0000313" key="2">
    <source>
        <dbReference type="EMBL" id="USP81924.1"/>
    </source>
</evidence>
<feature type="compositionally biased region" description="Polar residues" evidence="1">
    <location>
        <begin position="451"/>
        <end position="465"/>
    </location>
</feature>
<feature type="compositionally biased region" description="Low complexity" evidence="1">
    <location>
        <begin position="395"/>
        <end position="406"/>
    </location>
</feature>
<feature type="region of interest" description="Disordered" evidence="1">
    <location>
        <begin position="586"/>
        <end position="609"/>
    </location>
</feature>
<dbReference type="Proteomes" id="UP001056012">
    <property type="component" value="Chromosome 7"/>
</dbReference>
<organism evidence="2 3">
    <name type="scientific">Curvularia clavata</name>
    <dbReference type="NCBI Taxonomy" id="95742"/>
    <lineage>
        <taxon>Eukaryota</taxon>
        <taxon>Fungi</taxon>
        <taxon>Dikarya</taxon>
        <taxon>Ascomycota</taxon>
        <taxon>Pezizomycotina</taxon>
        <taxon>Dothideomycetes</taxon>
        <taxon>Pleosporomycetidae</taxon>
        <taxon>Pleosporales</taxon>
        <taxon>Pleosporineae</taxon>
        <taxon>Pleosporaceae</taxon>
        <taxon>Curvularia</taxon>
    </lineage>
</organism>
<feature type="compositionally biased region" description="Basic and acidic residues" evidence="1">
    <location>
        <begin position="309"/>
        <end position="324"/>
    </location>
</feature>
<sequence>MPVPESEVLQPLDASNTNSDDWEIFVLKDARITYESNGQPASLLAAYADTPLKIEGRLDMLERSQLKYLLKKPYKPTDIEIQNVTRFSYGEMTDGGYVVWAQGQAGWFEIRPSREYKSIYAEMIQAVELLYFITDIHSEVRKKGGGPSAELIFQEKLFDNCKARIEGRYSQIRAERLSTRSKSTSTPDPTIKQTTTRGRAAGSKTPEVPKKDDNWWEAAALFEFMQKAVNQRVVRPGRNQITLDRIAELIVRRYEIEEVETAKNVLRVHAQNLCYMMDHPRRKAIQFFAAEPIYQELAAGHALSAAEQRRAEDVALRPRKDRTTLRNGLSDSSDTSDDDKDDALRTLARRQGKQKKGRLSVLRPKSGKFSGKSKSVRIKPGGQIAGKGKAPVPVSSSSSAAQSENETSSDSDIDMDNTPTQALSPSREKRKLDDTESEHEAKGTRQKRKANNSLTSSSPPLTNDSDSAEADTEAGAIPSLPLRSLPSTSTAGDNKSTVSPQIVSTLLPTYEANGPRDSWICSFDGCTQRIYGCSKELGRQLITEHLEDHSRGSDKVVGILWREQNRLNLPVNNLIKKIREMSAAKTPLFPSEPGSVQEGDPIRPIERPV</sequence>
<accession>A0A9Q9DXH8</accession>
<feature type="compositionally biased region" description="Low complexity" evidence="1">
    <location>
        <begin position="478"/>
        <end position="487"/>
    </location>
</feature>
<feature type="compositionally biased region" description="Basic and acidic residues" evidence="1">
    <location>
        <begin position="426"/>
        <end position="443"/>
    </location>
</feature>
<evidence type="ECO:0000313" key="3">
    <source>
        <dbReference type="Proteomes" id="UP001056012"/>
    </source>
</evidence>
<keyword evidence="3" id="KW-1185">Reference proteome</keyword>
<name>A0A9Q9DXH8_CURCL</name>
<feature type="compositionally biased region" description="Basic residues" evidence="1">
    <location>
        <begin position="347"/>
        <end position="358"/>
    </location>
</feature>